<sequence length="364" mass="38065">MSIASVRTHRLSAPLHTPFVTALRRTSTVETLVVEVVDTDGRSGFGEAPQVWQVTGASIGGARACVEEMLTPLLTGRDADDLVARCAEVRRAVVGNEAAKAAVDTALHDLAARRLGVPLVRLLGGVSRRVPTDVTLSAGDAVELAGAARQRVAEGFDVLKVKVGTDAAGDLARVRAVRAAAGPQARIRLDANQGWTPREAVRVIRGIEDAGLDVELVEQPVPSRDIAGLAWVSDRVDLPILADEAVYGVRDLVEVIQRRAADMVNVKLAKCGGLGPARTLLELATEHGVGTVVGSMMESQIGLGAAASLVAAYGTSAVSDLDAAWWLAWSPVQGGIRYEGPNVLLPDAPGLGIAGLHAPLPQQR</sequence>
<protein>
    <recommendedName>
        <fullName evidence="5">Dipeptide epimerase</fullName>
        <ecNumber evidence="5">5.1.1.-</ecNumber>
    </recommendedName>
</protein>
<dbReference type="PANTHER" id="PTHR48073">
    <property type="entry name" value="O-SUCCINYLBENZOATE SYNTHASE-RELATED"/>
    <property type="match status" value="1"/>
</dbReference>
<dbReference type="SFLD" id="SFLDF00009">
    <property type="entry name" value="o-succinylbenzoate_synthase"/>
    <property type="match status" value="1"/>
</dbReference>
<dbReference type="InterPro" id="IPR018110">
    <property type="entry name" value="Mandel_Rmase/mucon_lact_enz_CS"/>
</dbReference>
<dbReference type="PROSITE" id="PS00908">
    <property type="entry name" value="MR_MLE_1"/>
    <property type="match status" value="1"/>
</dbReference>
<evidence type="ECO:0000313" key="7">
    <source>
        <dbReference type="EMBL" id="MFC6020189.1"/>
    </source>
</evidence>
<dbReference type="InterPro" id="IPR034603">
    <property type="entry name" value="Dipeptide_epimerase"/>
</dbReference>
<dbReference type="SUPFAM" id="SSF51604">
    <property type="entry name" value="Enolase C-terminal domain-like"/>
    <property type="match status" value="1"/>
</dbReference>
<comment type="cofactor">
    <cofactor evidence="5">
        <name>Mg(2+)</name>
        <dbReference type="ChEBI" id="CHEBI:18420"/>
    </cofactor>
    <text evidence="5">Binds 1 Mg(2+) ion per subunit.</text>
</comment>
<dbReference type="Pfam" id="PF02746">
    <property type="entry name" value="MR_MLE_N"/>
    <property type="match status" value="1"/>
</dbReference>
<comment type="caution">
    <text evidence="7">The sequence shown here is derived from an EMBL/GenBank/DDBJ whole genome shotgun (WGS) entry which is preliminary data.</text>
</comment>
<dbReference type="InterPro" id="IPR013342">
    <property type="entry name" value="Mandelate_racemase_C"/>
</dbReference>
<comment type="similarity">
    <text evidence="1 5">Belongs to the mandelate racemase/muconate lactonizing enzyme family.</text>
</comment>
<evidence type="ECO:0000256" key="3">
    <source>
        <dbReference type="ARBA" id="ARBA00022842"/>
    </source>
</evidence>
<evidence type="ECO:0000256" key="1">
    <source>
        <dbReference type="ARBA" id="ARBA00008031"/>
    </source>
</evidence>
<dbReference type="Gene3D" id="3.20.20.120">
    <property type="entry name" value="Enolase-like C-terminal domain"/>
    <property type="match status" value="1"/>
</dbReference>
<proteinExistence type="inferred from homology"/>
<keyword evidence="3 5" id="KW-0460">Magnesium</keyword>
<gene>
    <name evidence="7" type="ORF">ACFP2T_28975</name>
</gene>
<evidence type="ECO:0000256" key="5">
    <source>
        <dbReference type="RuleBase" id="RU366006"/>
    </source>
</evidence>
<dbReference type="InterPro" id="IPR029017">
    <property type="entry name" value="Enolase-like_N"/>
</dbReference>
<dbReference type="Pfam" id="PF13378">
    <property type="entry name" value="MR_MLE_C"/>
    <property type="match status" value="1"/>
</dbReference>
<dbReference type="RefSeq" id="WP_377427090.1">
    <property type="nucleotide sequence ID" value="NZ_JBHSPR010000032.1"/>
</dbReference>
<name>A0ABW1KEU1_9ACTN</name>
<organism evidence="7 8">
    <name type="scientific">Plantactinospora solaniradicis</name>
    <dbReference type="NCBI Taxonomy" id="1723736"/>
    <lineage>
        <taxon>Bacteria</taxon>
        <taxon>Bacillati</taxon>
        <taxon>Actinomycetota</taxon>
        <taxon>Actinomycetes</taxon>
        <taxon>Micromonosporales</taxon>
        <taxon>Micromonosporaceae</taxon>
        <taxon>Plantactinospora</taxon>
    </lineage>
</organism>
<dbReference type="InterPro" id="IPR013341">
    <property type="entry name" value="Mandelate_racemase_N_dom"/>
</dbReference>
<keyword evidence="2 5" id="KW-0479">Metal-binding</keyword>
<keyword evidence="4 5" id="KW-0413">Isomerase</keyword>
<evidence type="ECO:0000256" key="2">
    <source>
        <dbReference type="ARBA" id="ARBA00022723"/>
    </source>
</evidence>
<reference evidence="8" key="1">
    <citation type="journal article" date="2019" name="Int. J. Syst. Evol. Microbiol.">
        <title>The Global Catalogue of Microorganisms (GCM) 10K type strain sequencing project: providing services to taxonomists for standard genome sequencing and annotation.</title>
        <authorList>
            <consortium name="The Broad Institute Genomics Platform"/>
            <consortium name="The Broad Institute Genome Sequencing Center for Infectious Disease"/>
            <person name="Wu L."/>
            <person name="Ma J."/>
        </authorList>
    </citation>
    <scope>NUCLEOTIDE SEQUENCE [LARGE SCALE GENOMIC DNA]</scope>
    <source>
        <strain evidence="8">ZS-35-S2</strain>
    </source>
</reference>
<evidence type="ECO:0000313" key="8">
    <source>
        <dbReference type="Proteomes" id="UP001596203"/>
    </source>
</evidence>
<dbReference type="SUPFAM" id="SSF54826">
    <property type="entry name" value="Enolase N-terminal domain-like"/>
    <property type="match status" value="1"/>
</dbReference>
<dbReference type="InterPro" id="IPR036849">
    <property type="entry name" value="Enolase-like_C_sf"/>
</dbReference>
<feature type="domain" description="Mandelate racemase/muconate lactonizing enzyme C-terminal" evidence="6">
    <location>
        <begin position="141"/>
        <end position="239"/>
    </location>
</feature>
<dbReference type="PANTHER" id="PTHR48073:SF2">
    <property type="entry name" value="O-SUCCINYLBENZOATE SYNTHASE"/>
    <property type="match status" value="1"/>
</dbReference>
<dbReference type="SMART" id="SM00922">
    <property type="entry name" value="MR_MLE"/>
    <property type="match status" value="1"/>
</dbReference>
<evidence type="ECO:0000256" key="4">
    <source>
        <dbReference type="ARBA" id="ARBA00023235"/>
    </source>
</evidence>
<accession>A0ABW1KEU1</accession>
<dbReference type="Gene3D" id="3.30.390.10">
    <property type="entry name" value="Enolase-like, N-terminal domain"/>
    <property type="match status" value="1"/>
</dbReference>
<dbReference type="CDD" id="cd03319">
    <property type="entry name" value="L-Ala-DL-Glu_epimerase"/>
    <property type="match status" value="1"/>
</dbReference>
<dbReference type="EMBL" id="JBHSPR010000032">
    <property type="protein sequence ID" value="MFC6020189.1"/>
    <property type="molecule type" value="Genomic_DNA"/>
</dbReference>
<evidence type="ECO:0000259" key="6">
    <source>
        <dbReference type="SMART" id="SM00922"/>
    </source>
</evidence>
<dbReference type="EC" id="5.1.1.-" evidence="5"/>
<keyword evidence="8" id="KW-1185">Reference proteome</keyword>
<dbReference type="Proteomes" id="UP001596203">
    <property type="component" value="Unassembled WGS sequence"/>
</dbReference>
<dbReference type="InterPro" id="IPR029065">
    <property type="entry name" value="Enolase_C-like"/>
</dbReference>
<dbReference type="SFLD" id="SFLDS00001">
    <property type="entry name" value="Enolase"/>
    <property type="match status" value="1"/>
</dbReference>
<dbReference type="SFLD" id="SFLDG00180">
    <property type="entry name" value="muconate_cycloisomerase"/>
    <property type="match status" value="1"/>
</dbReference>